<keyword evidence="1" id="KW-0472">Membrane</keyword>
<keyword evidence="1" id="KW-0812">Transmembrane</keyword>
<dbReference type="AlphaFoldDB" id="A0A9P7A9U0"/>
<keyword evidence="1" id="KW-1133">Transmembrane helix</keyword>
<dbReference type="GeneID" id="64603502"/>
<gene>
    <name evidence="2" type="ORF">HD556DRAFT_1540249</name>
</gene>
<proteinExistence type="predicted"/>
<accession>A0A9P7A9U0</accession>
<feature type="transmembrane region" description="Helical" evidence="1">
    <location>
        <begin position="90"/>
        <end position="108"/>
    </location>
</feature>
<feature type="transmembrane region" description="Helical" evidence="1">
    <location>
        <begin position="66"/>
        <end position="83"/>
    </location>
</feature>
<sequence>MDDPLDAAFVTGLCYLLAPVGWQPVITTVLILLFTSRTTVQPFLAASSVLPRHVALALEKAIETSIVEYIAWLLSCSVVMYSIDSYWEKLLMIVPILIFSVCLISQWASCCWHQSHSKTNVPVRDVFVTVGDRHPDLLSLDHPLSELVVNTKAELAKAHSLLSDFATASVNIRGPLDTAWAVQKFSRLIGNRRSQIVRFMSPWRFNPNSPVFPPPLGPRYSMLRSEADIPEIPWLSPVPSAIWIDRRLANMWEDERRTEPPGYNEYLEAGFSGKVADLLPLGLIFREPGGDSFEARFARPFTIGGWLKWKSSPPPGISPEICLADGKAGNLAAASLGPYVSRISSRRASLGVWEAFRPNSKTTYGTRIDVIMKQPVREIGGTKNSSRDENLLSWVIMQSSAIDRYAPIFVHPETGQLQGNKDPSKEPKTGGLIIAITRSQSGDAAKDCTWIAMGVKWGCGNAALIMFDEVHNRTEKGDYMWRETWKCWE</sequence>
<evidence type="ECO:0000256" key="1">
    <source>
        <dbReference type="SAM" id="Phobius"/>
    </source>
</evidence>
<dbReference type="EMBL" id="JABBWE010000120">
    <property type="protein sequence ID" value="KAG1785078.1"/>
    <property type="molecule type" value="Genomic_DNA"/>
</dbReference>
<protein>
    <submittedName>
        <fullName evidence="2">Uncharacterized protein</fullName>
    </submittedName>
</protein>
<organism evidence="2 3">
    <name type="scientific">Suillus plorans</name>
    <dbReference type="NCBI Taxonomy" id="116603"/>
    <lineage>
        <taxon>Eukaryota</taxon>
        <taxon>Fungi</taxon>
        <taxon>Dikarya</taxon>
        <taxon>Basidiomycota</taxon>
        <taxon>Agaricomycotina</taxon>
        <taxon>Agaricomycetes</taxon>
        <taxon>Agaricomycetidae</taxon>
        <taxon>Boletales</taxon>
        <taxon>Suillineae</taxon>
        <taxon>Suillaceae</taxon>
        <taxon>Suillus</taxon>
    </lineage>
</organism>
<dbReference type="Proteomes" id="UP000719766">
    <property type="component" value="Unassembled WGS sequence"/>
</dbReference>
<dbReference type="RefSeq" id="XP_041152563.1">
    <property type="nucleotide sequence ID" value="XM_041309738.1"/>
</dbReference>
<reference evidence="2" key="1">
    <citation type="journal article" date="2020" name="New Phytol.">
        <title>Comparative genomics reveals dynamic genome evolution in host specialist ectomycorrhizal fungi.</title>
        <authorList>
            <person name="Lofgren L.A."/>
            <person name="Nguyen N.H."/>
            <person name="Vilgalys R."/>
            <person name="Ruytinx J."/>
            <person name="Liao H.L."/>
            <person name="Branco S."/>
            <person name="Kuo A."/>
            <person name="LaButti K."/>
            <person name="Lipzen A."/>
            <person name="Andreopoulos W."/>
            <person name="Pangilinan J."/>
            <person name="Riley R."/>
            <person name="Hundley H."/>
            <person name="Na H."/>
            <person name="Barry K."/>
            <person name="Grigoriev I.V."/>
            <person name="Stajich J.E."/>
            <person name="Kennedy P.G."/>
        </authorList>
    </citation>
    <scope>NUCLEOTIDE SEQUENCE</scope>
    <source>
        <strain evidence="2">S12</strain>
    </source>
</reference>
<feature type="transmembrane region" description="Helical" evidence="1">
    <location>
        <begin position="12"/>
        <end position="34"/>
    </location>
</feature>
<dbReference type="OrthoDB" id="2633389at2759"/>
<comment type="caution">
    <text evidence="2">The sequence shown here is derived from an EMBL/GenBank/DDBJ whole genome shotgun (WGS) entry which is preliminary data.</text>
</comment>
<name>A0A9P7A9U0_9AGAM</name>
<evidence type="ECO:0000313" key="2">
    <source>
        <dbReference type="EMBL" id="KAG1785078.1"/>
    </source>
</evidence>
<evidence type="ECO:0000313" key="3">
    <source>
        <dbReference type="Proteomes" id="UP000719766"/>
    </source>
</evidence>
<keyword evidence="3" id="KW-1185">Reference proteome</keyword>